<dbReference type="InterPro" id="IPR002082">
    <property type="entry name" value="Asp_carbamoyltransf"/>
</dbReference>
<accession>A0A0G0UW57</accession>
<reference evidence="12 13" key="1">
    <citation type="journal article" date="2015" name="Nature">
        <title>rRNA introns, odd ribosomes, and small enigmatic genomes across a large radiation of phyla.</title>
        <authorList>
            <person name="Brown C.T."/>
            <person name="Hug L.A."/>
            <person name="Thomas B.C."/>
            <person name="Sharon I."/>
            <person name="Castelle C.J."/>
            <person name="Singh A."/>
            <person name="Wilkins M.J."/>
            <person name="Williams K.H."/>
            <person name="Banfield J.F."/>
        </authorList>
    </citation>
    <scope>NUCLEOTIDE SEQUENCE [LARGE SCALE GENOMIC DNA]</scope>
</reference>
<dbReference type="EMBL" id="LCAP01000002">
    <property type="protein sequence ID" value="KKR91746.1"/>
    <property type="molecule type" value="Genomic_DNA"/>
</dbReference>
<dbReference type="Pfam" id="PF02729">
    <property type="entry name" value="OTCace_N"/>
    <property type="match status" value="1"/>
</dbReference>
<dbReference type="NCBIfam" id="NF002032">
    <property type="entry name" value="PRK00856.1"/>
    <property type="match status" value="1"/>
</dbReference>
<dbReference type="EC" id="2.1.3.2" evidence="3 8"/>
<evidence type="ECO:0000256" key="6">
    <source>
        <dbReference type="ARBA" id="ARBA00043884"/>
    </source>
</evidence>
<dbReference type="PRINTS" id="PR00100">
    <property type="entry name" value="AOTCASE"/>
</dbReference>
<dbReference type="GO" id="GO:0044205">
    <property type="term" value="P:'de novo' UMP biosynthetic process"/>
    <property type="evidence" value="ECO:0007669"/>
    <property type="project" value="UniProtKB-UniPathway"/>
</dbReference>
<evidence type="ECO:0000256" key="4">
    <source>
        <dbReference type="ARBA" id="ARBA00022679"/>
    </source>
</evidence>
<dbReference type="NCBIfam" id="TIGR00670">
    <property type="entry name" value="asp_carb_tr"/>
    <property type="match status" value="1"/>
</dbReference>
<evidence type="ECO:0000256" key="1">
    <source>
        <dbReference type="ARBA" id="ARBA00004852"/>
    </source>
</evidence>
<protein>
    <recommendedName>
        <fullName evidence="3 8">Aspartate carbamoyltransferase</fullName>
        <ecNumber evidence="3 8">2.1.3.2</ecNumber>
    </recommendedName>
</protein>
<keyword evidence="5" id="KW-0665">Pyrimidine biosynthesis</keyword>
<comment type="catalytic activity">
    <reaction evidence="7">
        <text>carbamoyl phosphate + L-aspartate = N-carbamoyl-L-aspartate + phosphate + H(+)</text>
        <dbReference type="Rhea" id="RHEA:20013"/>
        <dbReference type="ChEBI" id="CHEBI:15378"/>
        <dbReference type="ChEBI" id="CHEBI:29991"/>
        <dbReference type="ChEBI" id="CHEBI:32814"/>
        <dbReference type="ChEBI" id="CHEBI:43474"/>
        <dbReference type="ChEBI" id="CHEBI:58228"/>
        <dbReference type="EC" id="2.1.3.2"/>
    </reaction>
</comment>
<comment type="caution">
    <text evidence="12">The sequence shown here is derived from an EMBL/GenBank/DDBJ whole genome shotgun (WGS) entry which is preliminary data.</text>
</comment>
<dbReference type="GO" id="GO:0006207">
    <property type="term" value="P:'de novo' pyrimidine nucleobase biosynthetic process"/>
    <property type="evidence" value="ECO:0007669"/>
    <property type="project" value="InterPro"/>
</dbReference>
<evidence type="ECO:0000313" key="12">
    <source>
        <dbReference type="EMBL" id="KKR91746.1"/>
    </source>
</evidence>
<dbReference type="PRINTS" id="PR00101">
    <property type="entry name" value="ATCASE"/>
</dbReference>
<keyword evidence="4 9" id="KW-0808">Transferase</keyword>
<dbReference type="InterPro" id="IPR006130">
    <property type="entry name" value="Asp/Orn_carbamoylTrfase"/>
</dbReference>
<comment type="pathway">
    <text evidence="1">Pyrimidine metabolism; UMP biosynthesis via de novo pathway; (S)-dihydroorotate from bicarbonate: step 2/3.</text>
</comment>
<evidence type="ECO:0000256" key="8">
    <source>
        <dbReference type="NCBIfam" id="TIGR00670"/>
    </source>
</evidence>
<dbReference type="FunFam" id="3.40.50.1370:FF:000002">
    <property type="entry name" value="Aspartate carbamoyltransferase 2"/>
    <property type="match status" value="1"/>
</dbReference>
<dbReference type="Pfam" id="PF00185">
    <property type="entry name" value="OTCace"/>
    <property type="match status" value="1"/>
</dbReference>
<dbReference type="GO" id="GO:0006520">
    <property type="term" value="P:amino acid metabolic process"/>
    <property type="evidence" value="ECO:0007669"/>
    <property type="project" value="InterPro"/>
</dbReference>
<name>A0A0G0UW57_9BACT</name>
<feature type="domain" description="Aspartate/ornithine carbamoyltransferase carbamoyl-P binding" evidence="11">
    <location>
        <begin position="18"/>
        <end position="157"/>
    </location>
</feature>
<organism evidence="12 13">
    <name type="scientific">Candidatus Falkowbacteria bacterium GW2011_GWA2_41_14</name>
    <dbReference type="NCBI Taxonomy" id="1618635"/>
    <lineage>
        <taxon>Bacteria</taxon>
        <taxon>Candidatus Falkowiibacteriota</taxon>
    </lineage>
</organism>
<dbReference type="PANTHER" id="PTHR45753">
    <property type="entry name" value="ORNITHINE CARBAMOYLTRANSFERASE, MITOCHONDRIAL"/>
    <property type="match status" value="1"/>
</dbReference>
<evidence type="ECO:0000256" key="7">
    <source>
        <dbReference type="ARBA" id="ARBA00048859"/>
    </source>
</evidence>
<dbReference type="GO" id="GO:0016597">
    <property type="term" value="F:amino acid binding"/>
    <property type="evidence" value="ECO:0007669"/>
    <property type="project" value="InterPro"/>
</dbReference>
<dbReference type="GO" id="GO:0004070">
    <property type="term" value="F:aspartate carbamoyltransferase activity"/>
    <property type="evidence" value="ECO:0007669"/>
    <property type="project" value="UniProtKB-UniRule"/>
</dbReference>
<dbReference type="InterPro" id="IPR006131">
    <property type="entry name" value="Asp_carbamoyltransf_Asp/Orn-bd"/>
</dbReference>
<evidence type="ECO:0000313" key="13">
    <source>
        <dbReference type="Proteomes" id="UP000034190"/>
    </source>
</evidence>
<evidence type="ECO:0000259" key="10">
    <source>
        <dbReference type="Pfam" id="PF00185"/>
    </source>
</evidence>
<dbReference type="UniPathway" id="UPA00070">
    <property type="reaction ID" value="UER00116"/>
</dbReference>
<dbReference type="AlphaFoldDB" id="A0A0G0UW57"/>
<sequence length="340" mass="38283">MKNTNGTNGNGYLRRHGLIKVQQLTRPTIDAIFAAADQVKQGHFDSQALRGKLMVVLFYEPSTRTKFSHEIAMAKLGGTVISTDSARVFSSAAKGETIGDTFEVIGGYEPDIIVVRYDRKGELEEAQRRAGIPIINAGDGTGQHPTQALLDLFTIREKFGEIQGLHIAMVGDLKHGRTVRSLCYLIAKHFPGNIIHLVSPGPVRMREDVKKYMRKHNIEFHETESLDEVLPATDVLYETRVQDERYKKNPALLAKVRQASKRLIIGPATLTRMKSEAIIMHPLPRIDEIERSVDADPRAWYFRQAKNGLFVRTPPLFFSHAILAPCFSQRLNQVNCRLEN</sequence>
<comment type="similarity">
    <text evidence="2">Belongs to the aspartate/ornithine carbamoyltransferase superfamily. ATCase family.</text>
</comment>
<dbReference type="Gene3D" id="3.40.50.1370">
    <property type="entry name" value="Aspartate/ornithine carbamoyltransferase"/>
    <property type="match status" value="2"/>
</dbReference>
<dbReference type="PROSITE" id="PS00097">
    <property type="entry name" value="CARBAMOYLTRANSFERASE"/>
    <property type="match status" value="1"/>
</dbReference>
<dbReference type="PANTHER" id="PTHR45753:SF6">
    <property type="entry name" value="ASPARTATE CARBAMOYLTRANSFERASE"/>
    <property type="match status" value="1"/>
</dbReference>
<comment type="function">
    <text evidence="6">Catalyzes the condensation of carbamoyl phosphate and aspartate to form carbamoyl aspartate and inorganic phosphate, the committed step in the de novo pyrimidine nucleotide biosynthesis pathway.</text>
</comment>
<evidence type="ECO:0000256" key="2">
    <source>
        <dbReference type="ARBA" id="ARBA00008896"/>
    </source>
</evidence>
<dbReference type="InterPro" id="IPR006132">
    <property type="entry name" value="Asp/Orn_carbamoyltranf_P-bd"/>
</dbReference>
<evidence type="ECO:0000256" key="3">
    <source>
        <dbReference type="ARBA" id="ARBA00013008"/>
    </source>
</evidence>
<gene>
    <name evidence="12" type="ORF">UU43_C0002G0055</name>
</gene>
<evidence type="ECO:0000256" key="9">
    <source>
        <dbReference type="RuleBase" id="RU003634"/>
    </source>
</evidence>
<feature type="domain" description="Aspartate/ornithine carbamoyltransferase Asp/Orn-binding" evidence="10">
    <location>
        <begin position="163"/>
        <end position="312"/>
    </location>
</feature>
<proteinExistence type="inferred from homology"/>
<dbReference type="InterPro" id="IPR036901">
    <property type="entry name" value="Asp/Orn_carbamoylTrfase_sf"/>
</dbReference>
<evidence type="ECO:0000259" key="11">
    <source>
        <dbReference type="Pfam" id="PF02729"/>
    </source>
</evidence>
<dbReference type="Proteomes" id="UP000034190">
    <property type="component" value="Unassembled WGS sequence"/>
</dbReference>
<evidence type="ECO:0000256" key="5">
    <source>
        <dbReference type="ARBA" id="ARBA00022975"/>
    </source>
</evidence>
<dbReference type="SUPFAM" id="SSF53671">
    <property type="entry name" value="Aspartate/ornithine carbamoyltransferase"/>
    <property type="match status" value="1"/>
</dbReference>